<keyword evidence="5" id="KW-0057">Aromatic amino acid biosynthesis</keyword>
<dbReference type="GO" id="GO:0019632">
    <property type="term" value="P:shikimate metabolic process"/>
    <property type="evidence" value="ECO:0007669"/>
    <property type="project" value="TreeGrafter"/>
</dbReference>
<dbReference type="Proteomes" id="UP000045285">
    <property type="component" value="Unassembled WGS sequence"/>
</dbReference>
<keyword evidence="5" id="KW-0028">Amino-acid biosynthesis</keyword>
<dbReference type="Pfam" id="PF08501">
    <property type="entry name" value="Shikimate_dh_N"/>
    <property type="match status" value="1"/>
</dbReference>
<dbReference type="EMBL" id="CCMZ01000024">
    <property type="protein sequence ID" value="CDX19719.1"/>
    <property type="molecule type" value="Genomic_DNA"/>
</dbReference>
<evidence type="ECO:0000313" key="10">
    <source>
        <dbReference type="Proteomes" id="UP000045285"/>
    </source>
</evidence>
<comment type="catalytic activity">
    <reaction evidence="6">
        <text>shikimate + NADP(+) = 3-dehydroshikimate + NADPH + H(+)</text>
        <dbReference type="Rhea" id="RHEA:17737"/>
        <dbReference type="ChEBI" id="CHEBI:15378"/>
        <dbReference type="ChEBI" id="CHEBI:16630"/>
        <dbReference type="ChEBI" id="CHEBI:36208"/>
        <dbReference type="ChEBI" id="CHEBI:57783"/>
        <dbReference type="ChEBI" id="CHEBI:58349"/>
        <dbReference type="EC" id="1.1.1.25"/>
    </reaction>
</comment>
<reference evidence="10" key="1">
    <citation type="submission" date="2014-08" db="EMBL/GenBank/DDBJ databases">
        <authorList>
            <person name="Moulin L."/>
        </authorList>
    </citation>
    <scope>NUCLEOTIDE SEQUENCE [LARGE SCALE GENOMIC DNA]</scope>
</reference>
<dbReference type="InterPro" id="IPR036291">
    <property type="entry name" value="NAD(P)-bd_dom_sf"/>
</dbReference>
<keyword evidence="4" id="KW-0560">Oxidoreductase</keyword>
<gene>
    <name evidence="9" type="ORF">MPL3356_300090</name>
</gene>
<dbReference type="InterPro" id="IPR013708">
    <property type="entry name" value="Shikimate_DH-bd_N"/>
</dbReference>
<evidence type="ECO:0000259" key="8">
    <source>
        <dbReference type="Pfam" id="PF08501"/>
    </source>
</evidence>
<sequence length="266" mass="27553">MDARRITGQTKIMLLLADPVSHVVGTEAITAFMRAAGHDFVCVPVHVGPRDLAGAIQALRGYRNCVGSGVTIPHKIPVLPLLDELTDRARAIGSVNCIRRNPDGRLIGDNVDGAGFVRGALEAGVELAGLRVLLLGAGGAGRSLAFALAEAGAAELVICNRDPAKAAGLADAVGATYPSVPVRTGAADATGFGMIINATSVGMAGKDDSRLLDFAKLSADMIVADIVMKPERTGLLQAAEAKGCRVLFGRQMMDGQLALMRDFLGL</sequence>
<dbReference type="PANTHER" id="PTHR21089:SF1">
    <property type="entry name" value="BIFUNCTIONAL 3-DEHYDROQUINATE DEHYDRATASE_SHIKIMATE DEHYDROGENASE, CHLOROPLASTIC"/>
    <property type="match status" value="1"/>
</dbReference>
<organism evidence="9 10">
    <name type="scientific">Mesorhizobium plurifarium</name>
    <dbReference type="NCBI Taxonomy" id="69974"/>
    <lineage>
        <taxon>Bacteria</taxon>
        <taxon>Pseudomonadati</taxon>
        <taxon>Pseudomonadota</taxon>
        <taxon>Alphaproteobacteria</taxon>
        <taxon>Hyphomicrobiales</taxon>
        <taxon>Phyllobacteriaceae</taxon>
        <taxon>Mesorhizobium</taxon>
    </lineage>
</organism>
<dbReference type="Pfam" id="PF01488">
    <property type="entry name" value="Shikimate_DH"/>
    <property type="match status" value="1"/>
</dbReference>
<dbReference type="GO" id="GO:0009073">
    <property type="term" value="P:aromatic amino acid family biosynthetic process"/>
    <property type="evidence" value="ECO:0007669"/>
    <property type="project" value="UniProtKB-KW"/>
</dbReference>
<keyword evidence="10" id="KW-1185">Reference proteome</keyword>
<dbReference type="UniPathway" id="UPA00053">
    <property type="reaction ID" value="UER00087"/>
</dbReference>
<evidence type="ECO:0000256" key="5">
    <source>
        <dbReference type="ARBA" id="ARBA00023141"/>
    </source>
</evidence>
<evidence type="ECO:0000256" key="2">
    <source>
        <dbReference type="ARBA" id="ARBA00012962"/>
    </source>
</evidence>
<dbReference type="GO" id="GO:0004764">
    <property type="term" value="F:shikimate 3-dehydrogenase (NADP+) activity"/>
    <property type="evidence" value="ECO:0007669"/>
    <property type="project" value="UniProtKB-EC"/>
</dbReference>
<evidence type="ECO:0000256" key="4">
    <source>
        <dbReference type="ARBA" id="ARBA00023002"/>
    </source>
</evidence>
<evidence type="ECO:0000259" key="7">
    <source>
        <dbReference type="Pfam" id="PF01488"/>
    </source>
</evidence>
<dbReference type="InterPro" id="IPR046346">
    <property type="entry name" value="Aminoacid_DH-like_N_sf"/>
</dbReference>
<name>A0A090DSH5_MESPL</name>
<evidence type="ECO:0000313" key="9">
    <source>
        <dbReference type="EMBL" id="CDX19719.1"/>
    </source>
</evidence>
<feature type="domain" description="Shikimate dehydrogenase substrate binding N-terminal" evidence="8">
    <location>
        <begin position="15"/>
        <end position="98"/>
    </location>
</feature>
<dbReference type="CDD" id="cd01065">
    <property type="entry name" value="NAD_bind_Shikimate_DH"/>
    <property type="match status" value="1"/>
</dbReference>
<dbReference type="Gene3D" id="3.40.50.10860">
    <property type="entry name" value="Leucine Dehydrogenase, chain A, domain 1"/>
    <property type="match status" value="1"/>
</dbReference>
<dbReference type="EC" id="1.1.1.25" evidence="2"/>
<dbReference type="InterPro" id="IPR006151">
    <property type="entry name" value="Shikm_DH/Glu-tRNA_Rdtase"/>
</dbReference>
<dbReference type="InterPro" id="IPR022893">
    <property type="entry name" value="Shikimate_DH_fam"/>
</dbReference>
<keyword evidence="3" id="KW-0521">NADP</keyword>
<comment type="pathway">
    <text evidence="1">Metabolic intermediate biosynthesis; chorismate biosynthesis; chorismate from D-erythrose 4-phosphate and phosphoenolpyruvate: step 4/7.</text>
</comment>
<evidence type="ECO:0000256" key="6">
    <source>
        <dbReference type="ARBA" id="ARBA00049442"/>
    </source>
</evidence>
<dbReference type="PANTHER" id="PTHR21089">
    <property type="entry name" value="SHIKIMATE DEHYDROGENASE"/>
    <property type="match status" value="1"/>
</dbReference>
<dbReference type="SUPFAM" id="SSF51735">
    <property type="entry name" value="NAD(P)-binding Rossmann-fold domains"/>
    <property type="match status" value="1"/>
</dbReference>
<proteinExistence type="predicted"/>
<dbReference type="GO" id="GO:0009423">
    <property type="term" value="P:chorismate biosynthetic process"/>
    <property type="evidence" value="ECO:0007669"/>
    <property type="project" value="UniProtKB-UniPathway"/>
</dbReference>
<dbReference type="Gene3D" id="3.40.50.720">
    <property type="entry name" value="NAD(P)-binding Rossmann-like Domain"/>
    <property type="match status" value="1"/>
</dbReference>
<accession>A0A090DSH5</accession>
<protein>
    <recommendedName>
        <fullName evidence="2">shikimate dehydrogenase (NADP(+))</fullName>
        <ecNumber evidence="2">1.1.1.25</ecNumber>
    </recommendedName>
</protein>
<evidence type="ECO:0000256" key="1">
    <source>
        <dbReference type="ARBA" id="ARBA00004871"/>
    </source>
</evidence>
<evidence type="ECO:0000256" key="3">
    <source>
        <dbReference type="ARBA" id="ARBA00022857"/>
    </source>
</evidence>
<feature type="domain" description="Quinate/shikimate 5-dehydrogenase/glutamyl-tRNA reductase" evidence="7">
    <location>
        <begin position="126"/>
        <end position="200"/>
    </location>
</feature>
<dbReference type="SUPFAM" id="SSF53223">
    <property type="entry name" value="Aminoacid dehydrogenase-like, N-terminal domain"/>
    <property type="match status" value="1"/>
</dbReference>
<dbReference type="GO" id="GO:0005829">
    <property type="term" value="C:cytosol"/>
    <property type="evidence" value="ECO:0007669"/>
    <property type="project" value="TreeGrafter"/>
</dbReference>
<dbReference type="AlphaFoldDB" id="A0A090DSH5"/>
<dbReference type="GO" id="GO:0050661">
    <property type="term" value="F:NADP binding"/>
    <property type="evidence" value="ECO:0007669"/>
    <property type="project" value="TreeGrafter"/>
</dbReference>
<dbReference type="STRING" id="69974.MPLDJ20_70160"/>